<dbReference type="InterPro" id="IPR010930">
    <property type="entry name" value="Flg_bb/hook_C_dom"/>
</dbReference>
<dbReference type="SUPFAM" id="SSF64518">
    <property type="entry name" value="Phase 1 flagellin"/>
    <property type="match status" value="1"/>
</dbReference>
<dbReference type="NCBIfam" id="TIGR03506">
    <property type="entry name" value="FlgEFG_subfam"/>
    <property type="match status" value="1"/>
</dbReference>
<evidence type="ECO:0000256" key="2">
    <source>
        <dbReference type="ARBA" id="ARBA00009677"/>
    </source>
</evidence>
<dbReference type="PANTHER" id="PTHR30435">
    <property type="entry name" value="FLAGELLAR PROTEIN"/>
    <property type="match status" value="1"/>
</dbReference>
<dbReference type="Pfam" id="PF06429">
    <property type="entry name" value="Flg_bbr_C"/>
    <property type="match status" value="1"/>
</dbReference>
<dbReference type="GO" id="GO:0005829">
    <property type="term" value="C:cytosol"/>
    <property type="evidence" value="ECO:0007669"/>
    <property type="project" value="TreeGrafter"/>
</dbReference>
<evidence type="ECO:0000259" key="4">
    <source>
        <dbReference type="Pfam" id="PF06429"/>
    </source>
</evidence>
<name>A0A645JCD3_9ZZZZ</name>
<proteinExistence type="inferred from homology"/>
<dbReference type="GO" id="GO:0009425">
    <property type="term" value="C:bacterial-type flagellum basal body"/>
    <property type="evidence" value="ECO:0007669"/>
    <property type="project" value="UniProtKB-SubCell"/>
</dbReference>
<keyword evidence="5" id="KW-0966">Cell projection</keyword>
<reference evidence="5" key="1">
    <citation type="submission" date="2019-08" db="EMBL/GenBank/DDBJ databases">
        <authorList>
            <person name="Kucharzyk K."/>
            <person name="Murdoch R.W."/>
            <person name="Higgins S."/>
            <person name="Loffler F."/>
        </authorList>
    </citation>
    <scope>NUCLEOTIDE SEQUENCE</scope>
</reference>
<dbReference type="InterPro" id="IPR037925">
    <property type="entry name" value="FlgE/F/G-like"/>
</dbReference>
<comment type="caution">
    <text evidence="5">The sequence shown here is derived from an EMBL/GenBank/DDBJ whole genome shotgun (WGS) entry which is preliminary data.</text>
</comment>
<dbReference type="InterPro" id="IPR020013">
    <property type="entry name" value="Flagellar_FlgE/F/G"/>
</dbReference>
<comment type="subcellular location">
    <subcellularLocation>
        <location evidence="1">Bacterial flagellum basal body</location>
    </subcellularLocation>
</comment>
<comment type="similarity">
    <text evidence="2">Belongs to the flagella basal body rod proteins family.</text>
</comment>
<organism evidence="5">
    <name type="scientific">bioreactor metagenome</name>
    <dbReference type="NCBI Taxonomy" id="1076179"/>
    <lineage>
        <taxon>unclassified sequences</taxon>
        <taxon>metagenomes</taxon>
        <taxon>ecological metagenomes</taxon>
    </lineage>
</organism>
<sequence length="104" mass="10843">MCTYSNGEIASVGQIALAVFQNASGLEKNGENFYTTSASSGSYKTVVAGQGGSGSMTSYALELSNVDLAAEFSSMMISQRAYQANSKVISTSDDMLQSLINMVG</sequence>
<accession>A0A645JCD3</accession>
<dbReference type="GO" id="GO:0009424">
    <property type="term" value="C:bacterial-type flagellum hook"/>
    <property type="evidence" value="ECO:0007669"/>
    <property type="project" value="TreeGrafter"/>
</dbReference>
<dbReference type="SUPFAM" id="SSF117143">
    <property type="entry name" value="Flagellar hook protein flgE"/>
    <property type="match status" value="1"/>
</dbReference>
<gene>
    <name evidence="5" type="primary">flgE_14</name>
    <name evidence="5" type="ORF">SDC9_209084</name>
</gene>
<evidence type="ECO:0000256" key="3">
    <source>
        <dbReference type="ARBA" id="ARBA00023143"/>
    </source>
</evidence>
<dbReference type="EMBL" id="VSSQ01137838">
    <property type="protein sequence ID" value="MPN61348.1"/>
    <property type="molecule type" value="Genomic_DNA"/>
</dbReference>
<dbReference type="GO" id="GO:0071978">
    <property type="term" value="P:bacterial-type flagellum-dependent swarming motility"/>
    <property type="evidence" value="ECO:0007669"/>
    <property type="project" value="TreeGrafter"/>
</dbReference>
<keyword evidence="3" id="KW-0975">Bacterial flagellum</keyword>
<dbReference type="AlphaFoldDB" id="A0A645JCD3"/>
<feature type="domain" description="Flagellar basal-body/hook protein C-terminal" evidence="4">
    <location>
        <begin position="59"/>
        <end position="102"/>
    </location>
</feature>
<evidence type="ECO:0000313" key="5">
    <source>
        <dbReference type="EMBL" id="MPN61348.1"/>
    </source>
</evidence>
<keyword evidence="5" id="KW-0969">Cilium</keyword>
<evidence type="ECO:0000256" key="1">
    <source>
        <dbReference type="ARBA" id="ARBA00004117"/>
    </source>
</evidence>
<keyword evidence="5" id="KW-0282">Flagellum</keyword>
<protein>
    <submittedName>
        <fullName evidence="5">Flagellar hook protein FlgE</fullName>
    </submittedName>
</protein>
<dbReference type="PANTHER" id="PTHR30435:SF1">
    <property type="entry name" value="FLAGELLAR HOOK PROTEIN FLGE"/>
    <property type="match status" value="1"/>
</dbReference>